<keyword evidence="3" id="KW-1185">Reference proteome</keyword>
<accession>A0ABV5HUD3</accession>
<dbReference type="Pfam" id="PF19404">
    <property type="entry name" value="DUF5977"/>
    <property type="match status" value="4"/>
</dbReference>
<dbReference type="RefSeq" id="WP_390197841.1">
    <property type="nucleotide sequence ID" value="NZ_JBHMEP010000017.1"/>
</dbReference>
<reference evidence="2 3" key="1">
    <citation type="submission" date="2024-09" db="EMBL/GenBank/DDBJ databases">
        <authorList>
            <person name="Sun Q."/>
            <person name="Mori K."/>
        </authorList>
    </citation>
    <scope>NUCLEOTIDE SEQUENCE [LARGE SCALE GENOMIC DNA]</scope>
    <source>
        <strain evidence="2 3">CECT 8064</strain>
    </source>
</reference>
<organism evidence="2 3">
    <name type="scientific">Vibrio olivae</name>
    <dbReference type="NCBI Taxonomy" id="1243002"/>
    <lineage>
        <taxon>Bacteria</taxon>
        <taxon>Pseudomonadati</taxon>
        <taxon>Pseudomonadota</taxon>
        <taxon>Gammaproteobacteria</taxon>
        <taxon>Vibrionales</taxon>
        <taxon>Vibrionaceae</taxon>
        <taxon>Vibrio</taxon>
    </lineage>
</organism>
<feature type="domain" description="DUF5977" evidence="1">
    <location>
        <begin position="138"/>
        <end position="201"/>
    </location>
</feature>
<dbReference type="Proteomes" id="UP001589645">
    <property type="component" value="Unassembled WGS sequence"/>
</dbReference>
<evidence type="ECO:0000313" key="2">
    <source>
        <dbReference type="EMBL" id="MFB9137714.1"/>
    </source>
</evidence>
<feature type="domain" description="DUF5977" evidence="1">
    <location>
        <begin position="70"/>
        <end position="132"/>
    </location>
</feature>
<feature type="domain" description="DUF5977" evidence="1">
    <location>
        <begin position="3"/>
        <end position="63"/>
    </location>
</feature>
<proteinExistence type="predicted"/>
<feature type="domain" description="DUF5977" evidence="1">
    <location>
        <begin position="204"/>
        <end position="266"/>
    </location>
</feature>
<comment type="caution">
    <text evidence="2">The sequence shown here is derived from an EMBL/GenBank/DDBJ whole genome shotgun (WGS) entry which is preliminary data.</text>
</comment>
<evidence type="ECO:0000313" key="3">
    <source>
        <dbReference type="Proteomes" id="UP001589645"/>
    </source>
</evidence>
<dbReference type="EMBL" id="JBHMEP010000017">
    <property type="protein sequence ID" value="MFB9137714.1"/>
    <property type="molecule type" value="Genomic_DNA"/>
</dbReference>
<evidence type="ECO:0000259" key="1">
    <source>
        <dbReference type="Pfam" id="PF19404"/>
    </source>
</evidence>
<gene>
    <name evidence="2" type="ORF">ACFFUV_22455</name>
</gene>
<dbReference type="InterPro" id="IPR046020">
    <property type="entry name" value="DUF5977"/>
</dbReference>
<name>A0ABV5HUD3_9VIBR</name>
<sequence>MIYGNKEIVRTFTRNNPPAGYVGGSVDYRVPADVYFGDTQEEADNKAEDDVNANGQDYANTYADIIPAVWYNDQVCDEFIKNNCVSGKGSKEQVCVEKGRFVSYVSKKDANDKAMVELGRIGQGEANAVGACCEDWASQPFRGVFYKNDCKAGTSGKEGIVYELPAGAVISDISQIDADTLAYRKFMKEGQEKANAEGSCSPVFYNTTIGDWFEKVCPFGYKSGRVYYSIKANRFRSWISVEDANAKAREVLMVEGQEYADLNLECEKWIENIDQEDQCYW</sequence>
<protein>
    <submittedName>
        <fullName evidence="2">DUF5977 domain-containing protein</fullName>
    </submittedName>
</protein>